<evidence type="ECO:0000256" key="7">
    <source>
        <dbReference type="ARBA" id="ARBA00022840"/>
    </source>
</evidence>
<keyword evidence="9 12" id="KW-0324">Glycolysis</keyword>
<feature type="binding site" evidence="12">
    <location>
        <position position="184"/>
    </location>
    <ligand>
        <name>Mg(2+)</name>
        <dbReference type="ChEBI" id="CHEBI:18420"/>
        <note>catalytic</note>
    </ligand>
</feature>
<evidence type="ECO:0000256" key="12">
    <source>
        <dbReference type="HAMAP-Rule" id="MF_01981"/>
    </source>
</evidence>
<dbReference type="GO" id="GO:0006002">
    <property type="term" value="P:fructose 6-phosphate metabolic process"/>
    <property type="evidence" value="ECO:0007669"/>
    <property type="project" value="InterPro"/>
</dbReference>
<dbReference type="GO" id="GO:0005737">
    <property type="term" value="C:cytoplasm"/>
    <property type="evidence" value="ECO:0007669"/>
    <property type="project" value="UniProtKB-SubCell"/>
</dbReference>
<comment type="subunit">
    <text evidence="12">Homodimer.</text>
</comment>
<evidence type="ECO:0000256" key="2">
    <source>
        <dbReference type="ARBA" id="ARBA00003138"/>
    </source>
</evidence>
<dbReference type="GO" id="GO:0047334">
    <property type="term" value="F:diphosphate-fructose-6-phosphate 1-phosphotransferase activity"/>
    <property type="evidence" value="ECO:0007669"/>
    <property type="project" value="UniProtKB-EC"/>
</dbReference>
<comment type="subcellular location">
    <subcellularLocation>
        <location evidence="12">Cytoplasm</location>
    </subcellularLocation>
</comment>
<dbReference type="SUPFAM" id="SSF53784">
    <property type="entry name" value="Phosphofructokinase"/>
    <property type="match status" value="1"/>
</dbReference>
<evidence type="ECO:0000256" key="3">
    <source>
        <dbReference type="ARBA" id="ARBA00022679"/>
    </source>
</evidence>
<keyword evidence="5 12" id="KW-0547">Nucleotide-binding</keyword>
<comment type="pathway">
    <text evidence="12">Carbohydrate degradation; glycolysis; D-glyceraldehyde 3-phosphate and glycerone phosphate from D-glucose: step 3/4.</text>
</comment>
<comment type="catalytic activity">
    <reaction evidence="10 12">
        <text>beta-D-fructose 6-phosphate + ATP = beta-D-fructose 1,6-bisphosphate + ADP + H(+)</text>
        <dbReference type="Rhea" id="RHEA:16109"/>
        <dbReference type="ChEBI" id="CHEBI:15378"/>
        <dbReference type="ChEBI" id="CHEBI:30616"/>
        <dbReference type="ChEBI" id="CHEBI:32966"/>
        <dbReference type="ChEBI" id="CHEBI:57634"/>
        <dbReference type="ChEBI" id="CHEBI:456216"/>
        <dbReference type="EC" id="2.7.1.11"/>
    </reaction>
</comment>
<dbReference type="GO" id="GO:0046872">
    <property type="term" value="F:metal ion binding"/>
    <property type="evidence" value="ECO:0007669"/>
    <property type="project" value="UniProtKB-KW"/>
</dbReference>
<feature type="binding site" evidence="12">
    <location>
        <begin position="212"/>
        <end position="214"/>
    </location>
    <ligand>
        <name>substrate</name>
    </ligand>
</feature>
<evidence type="ECO:0000256" key="9">
    <source>
        <dbReference type="ARBA" id="ARBA00023152"/>
    </source>
</evidence>
<evidence type="ECO:0000256" key="11">
    <source>
        <dbReference type="ARBA" id="ARBA00048072"/>
    </source>
</evidence>
<feature type="active site" description="Proton acceptor" evidence="12">
    <location>
        <position position="214"/>
    </location>
</feature>
<evidence type="ECO:0000256" key="10">
    <source>
        <dbReference type="ARBA" id="ARBA00048070"/>
    </source>
</evidence>
<comment type="catalytic activity">
    <reaction evidence="11">
        <text>beta-D-fructose 6-phosphate + diphosphate = beta-D-fructose 1,6-bisphosphate + phosphate + H(+)</text>
        <dbReference type="Rhea" id="RHEA:13613"/>
        <dbReference type="ChEBI" id="CHEBI:15378"/>
        <dbReference type="ChEBI" id="CHEBI:32966"/>
        <dbReference type="ChEBI" id="CHEBI:33019"/>
        <dbReference type="ChEBI" id="CHEBI:43474"/>
        <dbReference type="ChEBI" id="CHEBI:57634"/>
        <dbReference type="EC" id="2.7.1.90"/>
    </reaction>
</comment>
<dbReference type="EC" id="2.7.1.11" evidence="12"/>
<feature type="domain" description="Phosphofructokinase" evidence="13">
    <location>
        <begin position="84"/>
        <end position="390"/>
    </location>
</feature>
<keyword evidence="15" id="KW-1185">Reference proteome</keyword>
<dbReference type="PIRSF" id="PIRSF000534">
    <property type="entry name" value="PPi_PFK_TP0108"/>
    <property type="match status" value="1"/>
</dbReference>
<evidence type="ECO:0000259" key="13">
    <source>
        <dbReference type="Pfam" id="PF00365"/>
    </source>
</evidence>
<comment type="similarity">
    <text evidence="12">Belongs to the phosphofructokinase type A (PFKA) family. PPi-dependent PFK group II subfamily. Atypical ATP-dependent clade 'X' sub-subfamily.</text>
</comment>
<protein>
    <recommendedName>
        <fullName evidence="12">ATP-dependent 6-phosphofructokinase</fullName>
        <shortName evidence="12">ATP-PFK</shortName>
        <shortName evidence="12">Phosphofructokinase</shortName>
        <ecNumber evidence="12">2.7.1.11</ecNumber>
    </recommendedName>
    <alternativeName>
        <fullName evidence="12">Phosphohexokinase</fullName>
    </alternativeName>
</protein>
<name>A0A975F2J5_9SPIR</name>
<keyword evidence="12" id="KW-0963">Cytoplasm</keyword>
<dbReference type="FunFam" id="3.40.50.450:FF:000002">
    <property type="entry name" value="ATP-dependent 6-phosphofructokinase"/>
    <property type="match status" value="1"/>
</dbReference>
<dbReference type="HAMAP" id="MF_01981">
    <property type="entry name" value="Phosphofructokinase_II_X"/>
    <property type="match status" value="1"/>
</dbReference>
<feature type="binding site" evidence="12">
    <location>
        <begin position="365"/>
        <end position="368"/>
    </location>
    <ligand>
        <name>substrate</name>
    </ligand>
</feature>
<evidence type="ECO:0000256" key="6">
    <source>
        <dbReference type="ARBA" id="ARBA00022777"/>
    </source>
</evidence>
<dbReference type="KEGG" id="tpav:HRQ91_01415"/>
<dbReference type="PRINTS" id="PR00476">
    <property type="entry name" value="PHFRCTKINASE"/>
</dbReference>
<keyword evidence="8 12" id="KW-0460">Magnesium</keyword>
<keyword evidence="3 12" id="KW-0808">Transferase</keyword>
<evidence type="ECO:0000256" key="8">
    <source>
        <dbReference type="ARBA" id="ARBA00022842"/>
    </source>
</evidence>
<organism evidence="14 15">
    <name type="scientific">Treponema parvum</name>
    <dbReference type="NCBI Taxonomy" id="138851"/>
    <lineage>
        <taxon>Bacteria</taxon>
        <taxon>Pseudomonadati</taxon>
        <taxon>Spirochaetota</taxon>
        <taxon>Spirochaetia</taxon>
        <taxon>Spirochaetales</taxon>
        <taxon>Treponemataceae</taxon>
        <taxon>Treponema</taxon>
    </lineage>
</organism>
<reference evidence="14 15" key="1">
    <citation type="journal article" date="2021" name="Microbiol. Resour. Announc.">
        <title>Complete Genome Sequences of Three Human Oral Treponema parvum Isolates.</title>
        <authorList>
            <person name="Zeng H."/>
            <person name="Watt R.M."/>
        </authorList>
    </citation>
    <scope>NUCLEOTIDE SEQUENCE [LARGE SCALE GENOMIC DNA]</scope>
    <source>
        <strain evidence="14 15">ATCC 700770</strain>
    </source>
</reference>
<dbReference type="Gene3D" id="3.40.50.450">
    <property type="match status" value="2"/>
</dbReference>
<keyword evidence="6 12" id="KW-0418">Kinase</keyword>
<keyword evidence="7 12" id="KW-0067">ATP-binding</keyword>
<sequence length="465" mass="51780">MADIIHFNDFTIEQLGQCKVPSPIELSHTHGDFRANYVKDSAFVRQNINIFYDSKVEDDLTSNNLMQKAGPREKIYFDPVHVNAAICTCGGLCPGLNDVIRAVVRCLYMRYGVRRIMGFQFGYKGFLSEYAFNTIPLTPENVDTIHKIGGSFLGTSRGGGNRVIDIVDCIERLNINQLYVIGGDGTLRGAYDIACEIEKRGLKVAVIGVPKTVDNDIEFIDRSFGFETAVEKAREAVSSIHMEAHSQINGIGLLKLMGRESGFIAMATSLASHETNFCLIPEIPFDLDGPNGFLMNLEKRLERRHHAVIVVAEGAGQELLNATNQKDDSGNKKLADFGTFLRDKINSYFANKKIHINLKYIDPSYQIRAAVTNANDSIYCERLGNNAVHAAMAGKTKMVVGLVHDKYVHLPIKMVTKQRKRVDPEGSMWRDTLDATGQPILMVNNMKSALERMEKMSMEGMSKGE</sequence>
<dbReference type="AlphaFoldDB" id="A0A975F2J5"/>
<comment type="function">
    <text evidence="12">Catalyzes the phosphorylation of D-fructose 6-phosphate to fructose 1,6-bisphosphate by ATP, the first committing step of glycolysis.</text>
</comment>
<evidence type="ECO:0000313" key="14">
    <source>
        <dbReference type="EMBL" id="QTQ13218.1"/>
    </source>
</evidence>
<feature type="binding site" evidence="12">
    <location>
        <position position="91"/>
    </location>
    <ligand>
        <name>ATP</name>
        <dbReference type="ChEBI" id="CHEBI:30616"/>
    </ligand>
</feature>
<dbReference type="EMBL" id="CP054142">
    <property type="protein sequence ID" value="QTQ13218.1"/>
    <property type="molecule type" value="Genomic_DNA"/>
</dbReference>
<feature type="binding site" evidence="12">
    <location>
        <begin position="257"/>
        <end position="259"/>
    </location>
    <ligand>
        <name>substrate</name>
    </ligand>
</feature>
<dbReference type="GO" id="GO:0003872">
    <property type="term" value="F:6-phosphofructokinase activity"/>
    <property type="evidence" value="ECO:0007669"/>
    <property type="project" value="UniProtKB-UniRule"/>
</dbReference>
<dbReference type="NCBIfam" id="NF005301">
    <property type="entry name" value="PRK06830.1"/>
    <property type="match status" value="1"/>
</dbReference>
<evidence type="ECO:0000256" key="4">
    <source>
        <dbReference type="ARBA" id="ARBA00022723"/>
    </source>
</evidence>
<dbReference type="Pfam" id="PF00365">
    <property type="entry name" value="PFK"/>
    <property type="match status" value="1"/>
</dbReference>
<dbReference type="InterPro" id="IPR035966">
    <property type="entry name" value="PKF_sf"/>
</dbReference>
<comment type="function">
    <text evidence="2">Catalyzes the phosphorylation of D-fructose 6-phosphate, the first committing step of glycolysis. Uses inorganic phosphate (PPi) as phosphoryl donor instead of ATP like common ATP-dependent phosphofructokinases (ATP-PFKs), which renders the reaction reversible, and can thus function both in glycolysis and gluconeogenesis. Consistently, PPi-PFK can replace the enzymes of both the forward (ATP-PFK) and reverse (fructose-bisphosphatase (FBPase)) reactions.</text>
</comment>
<dbReference type="InterPro" id="IPR012004">
    <property type="entry name" value="PyroP-dep_PFK_TP0108"/>
</dbReference>
<dbReference type="Proteomes" id="UP000671908">
    <property type="component" value="Chromosome"/>
</dbReference>
<dbReference type="RefSeq" id="WP_210119941.1">
    <property type="nucleotide sequence ID" value="NZ_CP054142.1"/>
</dbReference>
<dbReference type="InterPro" id="IPR050929">
    <property type="entry name" value="PFKA"/>
</dbReference>
<dbReference type="InterPro" id="IPR000023">
    <property type="entry name" value="Phosphofructokinase_dom"/>
</dbReference>
<dbReference type="PANTHER" id="PTHR45770">
    <property type="entry name" value="ATP-DEPENDENT 6-PHOSPHOFRUCTOKINASE 1"/>
    <property type="match status" value="1"/>
</dbReference>
<evidence type="ECO:0000256" key="5">
    <source>
        <dbReference type="ARBA" id="ARBA00022741"/>
    </source>
</evidence>
<evidence type="ECO:0000313" key="15">
    <source>
        <dbReference type="Proteomes" id="UP000671908"/>
    </source>
</evidence>
<feature type="binding site" evidence="12">
    <location>
        <begin position="157"/>
        <end position="158"/>
    </location>
    <ligand>
        <name>ATP</name>
        <dbReference type="ChEBI" id="CHEBI:30616"/>
    </ligand>
</feature>
<feature type="binding site" evidence="12">
    <location>
        <position position="313"/>
    </location>
    <ligand>
        <name>substrate</name>
    </ligand>
</feature>
<accession>A0A975F2J5</accession>
<proteinExistence type="inferred from homology"/>
<comment type="cofactor">
    <cofactor evidence="1 12">
        <name>Mg(2+)</name>
        <dbReference type="ChEBI" id="CHEBI:18420"/>
    </cofactor>
</comment>
<dbReference type="InterPro" id="IPR022953">
    <property type="entry name" value="ATP_PFK"/>
</dbReference>
<keyword evidence="4 12" id="KW-0479">Metal-binding</keyword>
<gene>
    <name evidence="12" type="primary">pfkA</name>
    <name evidence="14" type="ORF">HRQ91_01415</name>
</gene>
<feature type="binding site" evidence="12">
    <location>
        <begin position="183"/>
        <end position="186"/>
    </location>
    <ligand>
        <name>ATP</name>
        <dbReference type="ChEBI" id="CHEBI:30616"/>
    </ligand>
</feature>
<evidence type="ECO:0000256" key="1">
    <source>
        <dbReference type="ARBA" id="ARBA00001946"/>
    </source>
</evidence>
<dbReference type="GO" id="GO:0005524">
    <property type="term" value="F:ATP binding"/>
    <property type="evidence" value="ECO:0007669"/>
    <property type="project" value="UniProtKB-KW"/>
</dbReference>
<feature type="site" description="Important for substrate specificity; cannot use PPi as phosphoryl donor" evidence="12">
    <location>
        <position position="185"/>
    </location>
</feature>